<comment type="catalytic activity">
    <reaction evidence="7 9 10">
        <text>2-(2-carboxy-4-methylthiazol-5-yl)ethyl phosphate + 4-amino-2-methyl-5-(diphosphooxymethyl)pyrimidine + 2 H(+) = thiamine phosphate + CO2 + diphosphate</text>
        <dbReference type="Rhea" id="RHEA:47848"/>
        <dbReference type="ChEBI" id="CHEBI:15378"/>
        <dbReference type="ChEBI" id="CHEBI:16526"/>
        <dbReference type="ChEBI" id="CHEBI:33019"/>
        <dbReference type="ChEBI" id="CHEBI:37575"/>
        <dbReference type="ChEBI" id="CHEBI:57841"/>
        <dbReference type="ChEBI" id="CHEBI:62890"/>
        <dbReference type="EC" id="2.5.1.3"/>
    </reaction>
</comment>
<evidence type="ECO:0000256" key="10">
    <source>
        <dbReference type="RuleBase" id="RU003826"/>
    </source>
</evidence>
<dbReference type="EC" id="2.5.1.3" evidence="9"/>
<feature type="binding site" evidence="9">
    <location>
        <begin position="136"/>
        <end position="138"/>
    </location>
    <ligand>
        <name>2-[(2R,5Z)-2-carboxy-4-methylthiazol-5(2H)-ylidene]ethyl phosphate</name>
        <dbReference type="ChEBI" id="CHEBI:62899"/>
    </ligand>
</feature>
<keyword evidence="14" id="KW-1185">Reference proteome</keyword>
<dbReference type="EMBL" id="LWMT01000066">
    <property type="protein sequence ID" value="KZX16684.1"/>
    <property type="molecule type" value="Genomic_DNA"/>
</dbReference>
<evidence type="ECO:0000256" key="7">
    <source>
        <dbReference type="ARBA" id="ARBA00047851"/>
    </source>
</evidence>
<proteinExistence type="inferred from homology"/>
<dbReference type="OrthoDB" id="85572at2157"/>
<protein>
    <recommendedName>
        <fullName evidence="9">Thiamine-phosphate synthase</fullName>
        <shortName evidence="9">TP synthase</shortName>
        <shortName evidence="9">TPS</shortName>
        <ecNumber evidence="9">2.5.1.3</ecNumber>
    </recommendedName>
    <alternativeName>
        <fullName evidence="9">Thiamine-phosphate pyrophosphorylase</fullName>
        <shortName evidence="9">TMP pyrophosphorylase</shortName>
        <shortName evidence="9">TMP-PPase</shortName>
    </alternativeName>
</protein>
<dbReference type="InterPro" id="IPR036206">
    <property type="entry name" value="ThiamineP_synth_sf"/>
</dbReference>
<feature type="binding site" evidence="9">
    <location>
        <begin position="186"/>
        <end position="187"/>
    </location>
    <ligand>
        <name>2-[(2R,5Z)-2-carboxy-4-methylthiazol-5(2H)-ylidene]ethyl phosphate</name>
        <dbReference type="ChEBI" id="CHEBI:62899"/>
    </ligand>
</feature>
<comment type="catalytic activity">
    <reaction evidence="8 9 10">
        <text>2-[(2R,5Z)-2-carboxy-4-methylthiazol-5(2H)-ylidene]ethyl phosphate + 4-amino-2-methyl-5-(diphosphooxymethyl)pyrimidine + 2 H(+) = thiamine phosphate + CO2 + diphosphate</text>
        <dbReference type="Rhea" id="RHEA:47844"/>
        <dbReference type="ChEBI" id="CHEBI:15378"/>
        <dbReference type="ChEBI" id="CHEBI:16526"/>
        <dbReference type="ChEBI" id="CHEBI:33019"/>
        <dbReference type="ChEBI" id="CHEBI:37575"/>
        <dbReference type="ChEBI" id="CHEBI:57841"/>
        <dbReference type="ChEBI" id="CHEBI:62899"/>
        <dbReference type="EC" id="2.5.1.3"/>
    </reaction>
</comment>
<dbReference type="Proteomes" id="UP000077066">
    <property type="component" value="Unassembled WGS sequence"/>
</dbReference>
<dbReference type="PANTHER" id="PTHR20857">
    <property type="entry name" value="THIAMINE-PHOSPHATE PYROPHOSPHORYLASE"/>
    <property type="match status" value="1"/>
</dbReference>
<evidence type="ECO:0000256" key="6">
    <source>
        <dbReference type="ARBA" id="ARBA00047334"/>
    </source>
</evidence>
<feature type="binding site" evidence="9">
    <location>
        <position position="91"/>
    </location>
    <ligand>
        <name>Mg(2+)</name>
        <dbReference type="ChEBI" id="CHEBI:18420"/>
    </ligand>
</feature>
<feature type="binding site" evidence="9">
    <location>
        <position position="139"/>
    </location>
    <ligand>
        <name>4-amino-2-methyl-5-(diphosphooxymethyl)pyrimidine</name>
        <dbReference type="ChEBI" id="CHEBI:57841"/>
    </ligand>
</feature>
<evidence type="ECO:0000313" key="14">
    <source>
        <dbReference type="Proteomes" id="UP000077066"/>
    </source>
</evidence>
<organism evidence="13 14">
    <name type="scientific">Methanobrevibacter filiformis</name>
    <dbReference type="NCBI Taxonomy" id="55758"/>
    <lineage>
        <taxon>Archaea</taxon>
        <taxon>Methanobacteriati</taxon>
        <taxon>Methanobacteriota</taxon>
        <taxon>Methanomada group</taxon>
        <taxon>Methanobacteria</taxon>
        <taxon>Methanobacteriales</taxon>
        <taxon>Methanobacteriaceae</taxon>
        <taxon>Methanobrevibacter</taxon>
    </lineage>
</organism>
<evidence type="ECO:0000256" key="2">
    <source>
        <dbReference type="ARBA" id="ARBA00022679"/>
    </source>
</evidence>
<dbReference type="AlphaFoldDB" id="A0A166EIC0"/>
<sequence length="211" mass="23438">MKKNINYSLYMITDDNYENYDDLSNIITEAIKGGVNILQLREKSSNSHDFYKIAIKINEITKQYNIPLIINDRIDIALAVNSQGVHLGQEDLPAKIARDILGNNKIIGVSAHNVKEAIKAEKDGADYIGVGAVFKTKTKKDTENLSPKKLKEITEQVTIPVIAIGGINQTNIYQLKDTGIEGIAVISAISKSNNVEKTSEELKKEILKIKR</sequence>
<comment type="function">
    <text evidence="9">Condenses 4-methyl-5-(beta-hydroxyethyl)thiazole monophosphate (THZ-P) and 2-methyl-4-amino-5-hydroxymethyl pyrimidine pyrophosphate (HMP-PP) to form thiamine monophosphate (TMP).</text>
</comment>
<keyword evidence="2 9" id="KW-0808">Transferase</keyword>
<feature type="binding site" evidence="9">
    <location>
        <begin position="39"/>
        <end position="43"/>
    </location>
    <ligand>
        <name>4-amino-2-methyl-5-(diphosphooxymethyl)pyrimidine</name>
        <dbReference type="ChEBI" id="CHEBI:57841"/>
    </ligand>
</feature>
<dbReference type="GO" id="GO:0009229">
    <property type="term" value="P:thiamine diphosphate biosynthetic process"/>
    <property type="evidence" value="ECO:0007669"/>
    <property type="project" value="UniProtKB-UniRule"/>
</dbReference>
<evidence type="ECO:0000256" key="9">
    <source>
        <dbReference type="HAMAP-Rule" id="MF_00097"/>
    </source>
</evidence>
<dbReference type="NCBIfam" id="TIGR00693">
    <property type="entry name" value="thiE"/>
    <property type="match status" value="1"/>
</dbReference>
<dbReference type="FunFam" id="3.20.20.70:FF:000096">
    <property type="entry name" value="Thiamine-phosphate synthase"/>
    <property type="match status" value="1"/>
</dbReference>
<dbReference type="GO" id="GO:0009228">
    <property type="term" value="P:thiamine biosynthetic process"/>
    <property type="evidence" value="ECO:0007669"/>
    <property type="project" value="UniProtKB-KW"/>
</dbReference>
<dbReference type="SUPFAM" id="SSF51391">
    <property type="entry name" value="Thiamin phosphate synthase"/>
    <property type="match status" value="1"/>
</dbReference>
<dbReference type="STRING" id="55758.MBFIL_04970"/>
<feature type="binding site" evidence="9">
    <location>
        <position position="72"/>
    </location>
    <ligand>
        <name>Mg(2+)</name>
        <dbReference type="ChEBI" id="CHEBI:18420"/>
    </ligand>
</feature>
<dbReference type="UniPathway" id="UPA00060">
    <property type="reaction ID" value="UER00141"/>
</dbReference>
<evidence type="ECO:0000256" key="1">
    <source>
        <dbReference type="ARBA" id="ARBA00005165"/>
    </source>
</evidence>
<evidence type="ECO:0000256" key="5">
    <source>
        <dbReference type="ARBA" id="ARBA00022977"/>
    </source>
</evidence>
<evidence type="ECO:0000259" key="12">
    <source>
        <dbReference type="Pfam" id="PF02581"/>
    </source>
</evidence>
<dbReference type="InterPro" id="IPR013785">
    <property type="entry name" value="Aldolase_TIM"/>
</dbReference>
<dbReference type="CDD" id="cd00564">
    <property type="entry name" value="TMP_TenI"/>
    <property type="match status" value="1"/>
</dbReference>
<reference evidence="13 14" key="1">
    <citation type="submission" date="2016-04" db="EMBL/GenBank/DDBJ databases">
        <title>Genome sequence of Methanobrevibacter filiformis DSM 11501.</title>
        <authorList>
            <person name="Poehlein A."/>
            <person name="Seedorf H."/>
            <person name="Daniel R."/>
        </authorList>
    </citation>
    <scope>NUCLEOTIDE SEQUENCE [LARGE SCALE GENOMIC DNA]</scope>
    <source>
        <strain evidence="13 14">DSM 11501</strain>
    </source>
</reference>
<dbReference type="GO" id="GO:0000287">
    <property type="term" value="F:magnesium ion binding"/>
    <property type="evidence" value="ECO:0007669"/>
    <property type="project" value="UniProtKB-UniRule"/>
</dbReference>
<accession>A0A166EIC0</accession>
<dbReference type="GO" id="GO:0004789">
    <property type="term" value="F:thiamine-phosphate diphosphorylase activity"/>
    <property type="evidence" value="ECO:0007669"/>
    <property type="project" value="UniProtKB-UniRule"/>
</dbReference>
<feature type="binding site" evidence="9">
    <location>
        <position position="166"/>
    </location>
    <ligand>
        <name>2-[(2R,5Z)-2-carboxy-4-methylthiazol-5(2H)-ylidene]ethyl phosphate</name>
        <dbReference type="ChEBI" id="CHEBI:62899"/>
    </ligand>
</feature>
<evidence type="ECO:0000256" key="3">
    <source>
        <dbReference type="ARBA" id="ARBA00022723"/>
    </source>
</evidence>
<keyword evidence="3 9" id="KW-0479">Metal-binding</keyword>
<dbReference type="PANTHER" id="PTHR20857:SF23">
    <property type="entry name" value="THIAMINE BIOSYNTHETIC BIFUNCTIONAL ENZYME"/>
    <property type="match status" value="1"/>
</dbReference>
<keyword evidence="5 9" id="KW-0784">Thiamine biosynthesis</keyword>
<feature type="domain" description="Thiamine phosphate synthase/TenI" evidence="12">
    <location>
        <begin position="9"/>
        <end position="189"/>
    </location>
</feature>
<gene>
    <name evidence="9 13" type="primary">thiE</name>
    <name evidence="13" type="ORF">MBFIL_04970</name>
</gene>
<comment type="catalytic activity">
    <reaction evidence="6 9 10">
        <text>4-methyl-5-(2-phosphooxyethyl)-thiazole + 4-amino-2-methyl-5-(diphosphooxymethyl)pyrimidine + H(+) = thiamine phosphate + diphosphate</text>
        <dbReference type="Rhea" id="RHEA:22328"/>
        <dbReference type="ChEBI" id="CHEBI:15378"/>
        <dbReference type="ChEBI" id="CHEBI:33019"/>
        <dbReference type="ChEBI" id="CHEBI:37575"/>
        <dbReference type="ChEBI" id="CHEBI:57841"/>
        <dbReference type="ChEBI" id="CHEBI:58296"/>
        <dbReference type="EC" id="2.5.1.3"/>
    </reaction>
</comment>
<keyword evidence="4 9" id="KW-0460">Magnesium</keyword>
<dbReference type="GO" id="GO:0005737">
    <property type="term" value="C:cytoplasm"/>
    <property type="evidence" value="ECO:0007669"/>
    <property type="project" value="TreeGrafter"/>
</dbReference>
<name>A0A166EIC0_9EURY</name>
<dbReference type="InterPro" id="IPR022998">
    <property type="entry name" value="ThiamineP_synth_TenI"/>
</dbReference>
<evidence type="ECO:0000256" key="11">
    <source>
        <dbReference type="RuleBase" id="RU004253"/>
    </source>
</evidence>
<dbReference type="Pfam" id="PF02581">
    <property type="entry name" value="TMP-TENI"/>
    <property type="match status" value="1"/>
</dbReference>
<evidence type="ECO:0000256" key="4">
    <source>
        <dbReference type="ARBA" id="ARBA00022842"/>
    </source>
</evidence>
<feature type="binding site" evidence="9">
    <location>
        <position position="110"/>
    </location>
    <ligand>
        <name>4-amino-2-methyl-5-(diphosphooxymethyl)pyrimidine</name>
        <dbReference type="ChEBI" id="CHEBI:57841"/>
    </ligand>
</feature>
<dbReference type="RefSeq" id="WP_066971176.1">
    <property type="nucleotide sequence ID" value="NZ_LWMT01000066.1"/>
</dbReference>
<evidence type="ECO:0000313" key="13">
    <source>
        <dbReference type="EMBL" id="KZX16684.1"/>
    </source>
</evidence>
<evidence type="ECO:0000256" key="8">
    <source>
        <dbReference type="ARBA" id="ARBA00047883"/>
    </source>
</evidence>
<comment type="caution">
    <text evidence="13">The sequence shown here is derived from an EMBL/GenBank/DDBJ whole genome shotgun (WGS) entry which is preliminary data.</text>
</comment>
<dbReference type="InterPro" id="IPR034291">
    <property type="entry name" value="TMP_synthase"/>
</dbReference>
<comment type="similarity">
    <text evidence="9 10">Belongs to the thiamine-phosphate synthase family.</text>
</comment>
<dbReference type="HAMAP" id="MF_00097">
    <property type="entry name" value="TMP_synthase"/>
    <property type="match status" value="1"/>
</dbReference>
<comment type="cofactor">
    <cofactor evidence="9">
        <name>Mg(2+)</name>
        <dbReference type="ChEBI" id="CHEBI:18420"/>
    </cofactor>
    <text evidence="9">Binds 1 Mg(2+) ion per subunit.</text>
</comment>
<dbReference type="PATRIC" id="fig|55758.3.peg.548"/>
<comment type="pathway">
    <text evidence="1 9 11">Cofactor biosynthesis; thiamine diphosphate biosynthesis; thiamine phosphate from 4-amino-2-methyl-5-diphosphomethylpyrimidine and 4-methyl-5-(2-phosphoethyl)-thiazole: step 1/1.</text>
</comment>
<dbReference type="Gene3D" id="3.20.20.70">
    <property type="entry name" value="Aldolase class I"/>
    <property type="match status" value="1"/>
</dbReference>
<feature type="binding site" evidence="9">
    <location>
        <position position="71"/>
    </location>
    <ligand>
        <name>4-amino-2-methyl-5-(diphosphooxymethyl)pyrimidine</name>
        <dbReference type="ChEBI" id="CHEBI:57841"/>
    </ligand>
</feature>